<organism evidence="2 3">
    <name type="scientific">Streptomyces thinghirensis</name>
    <dbReference type="NCBI Taxonomy" id="551547"/>
    <lineage>
        <taxon>Bacteria</taxon>
        <taxon>Bacillati</taxon>
        <taxon>Actinomycetota</taxon>
        <taxon>Actinomycetes</taxon>
        <taxon>Kitasatosporales</taxon>
        <taxon>Streptomycetaceae</taxon>
        <taxon>Streptomyces</taxon>
    </lineage>
</organism>
<protein>
    <recommendedName>
        <fullName evidence="4">Helix-turn-helix domain-containing protein</fullName>
    </recommendedName>
</protein>
<sequence length="314" mass="33982">MGELMSQGTIRTVTVLTVCEGTGCRRQEATGGRSRRLADRGTRLCSSCGNRFVAELRRLPGLYEECGLLLGGSDQPRERTTGGPLPGMPFNTAAAEARAAVVGVLRSWAAVVVDGRRIRLPQGTAHRSSVMVGELADFLARHADWLMAHDAAGDVSEEVARLVRRARRVIDPEPLRRVTIGTCVEPDCRGGLTATVQPSRSQLPAEIICDADQSHRWLGHEWLQLSRRLAQGRRPTTAPAASTPSEAESVRWVTAGDVAQLWGIATGSVYRHASEQQWRRRSRGGRTYYHDADVHRTLGGRGPGPGAGGRGRGA</sequence>
<evidence type="ECO:0000313" key="3">
    <source>
        <dbReference type="Proteomes" id="UP001499878"/>
    </source>
</evidence>
<evidence type="ECO:0000256" key="1">
    <source>
        <dbReference type="SAM" id="MobiDB-lite"/>
    </source>
</evidence>
<accession>A0ABP9THJ1</accession>
<evidence type="ECO:0008006" key="4">
    <source>
        <dbReference type="Google" id="ProtNLM"/>
    </source>
</evidence>
<feature type="compositionally biased region" description="Gly residues" evidence="1">
    <location>
        <begin position="299"/>
        <end position="314"/>
    </location>
</feature>
<keyword evidence="3" id="KW-1185">Reference proteome</keyword>
<proteinExistence type="predicted"/>
<evidence type="ECO:0000313" key="2">
    <source>
        <dbReference type="EMBL" id="GAA5217911.1"/>
    </source>
</evidence>
<dbReference type="Proteomes" id="UP001499878">
    <property type="component" value="Unassembled WGS sequence"/>
</dbReference>
<name>A0ABP9THJ1_9ACTN</name>
<dbReference type="EMBL" id="BAABJR010000038">
    <property type="protein sequence ID" value="GAA5217911.1"/>
    <property type="molecule type" value="Genomic_DNA"/>
</dbReference>
<feature type="region of interest" description="Disordered" evidence="1">
    <location>
        <begin position="289"/>
        <end position="314"/>
    </location>
</feature>
<gene>
    <name evidence="2" type="ORF">GCM10023323_76630</name>
</gene>
<reference evidence="3" key="1">
    <citation type="journal article" date="2019" name="Int. J. Syst. Evol. Microbiol.">
        <title>The Global Catalogue of Microorganisms (GCM) 10K type strain sequencing project: providing services to taxonomists for standard genome sequencing and annotation.</title>
        <authorList>
            <consortium name="The Broad Institute Genomics Platform"/>
            <consortium name="The Broad Institute Genome Sequencing Center for Infectious Disease"/>
            <person name="Wu L."/>
            <person name="Ma J."/>
        </authorList>
    </citation>
    <scope>NUCLEOTIDE SEQUENCE [LARGE SCALE GENOMIC DNA]</scope>
    <source>
        <strain evidence="3">JCM 18306</strain>
    </source>
</reference>
<comment type="caution">
    <text evidence="2">The sequence shown here is derived from an EMBL/GenBank/DDBJ whole genome shotgun (WGS) entry which is preliminary data.</text>
</comment>